<name>A0ABT0ISL8_9HYPH</name>
<proteinExistence type="predicted"/>
<comment type="caution">
    <text evidence="2">The sequence shown here is derived from an EMBL/GenBank/DDBJ whole genome shotgun (WGS) entry which is preliminary data.</text>
</comment>
<organism evidence="2 3">
    <name type="scientific">Neorhizobium turbinariae</name>
    <dbReference type="NCBI Taxonomy" id="2937795"/>
    <lineage>
        <taxon>Bacteria</taxon>
        <taxon>Pseudomonadati</taxon>
        <taxon>Pseudomonadota</taxon>
        <taxon>Alphaproteobacteria</taxon>
        <taxon>Hyphomicrobiales</taxon>
        <taxon>Rhizobiaceae</taxon>
        <taxon>Rhizobium/Agrobacterium group</taxon>
        <taxon>Neorhizobium</taxon>
    </lineage>
</organism>
<sequence length="261" mass="30105">MRPEHHIKRFLLETRHGVRSDYRIPEQTTYLRPSVEETFERPPRPSCATRRPSDKSPFNTRARPVNPLNHTEMLMESSLEQRFSGIMLAKDVVEMREQWPRVTYVDHAGVKREHTFDLWLKKRSGKRVSIAVKPEKKIPVRVFISMLAAIWDQGCLEGIADDVSFTTEHFASEAAAANAEWILFARRARNDADVEEARELLKTVTGQVRFGELMKDLDIQAHRRAALWCLIDEGWLRPVEQGVIEDYSLMEVVPLPGGSCR</sequence>
<dbReference type="RefSeq" id="WP_248683386.1">
    <property type="nucleotide sequence ID" value="NZ_JALPRY010000014.1"/>
</dbReference>
<feature type="region of interest" description="Disordered" evidence="1">
    <location>
        <begin position="33"/>
        <end position="65"/>
    </location>
</feature>
<reference evidence="2 3" key="1">
    <citation type="submission" date="2022-04" db="EMBL/GenBank/DDBJ databases">
        <title>Rhizobium coralii sp. nov., isolated from coral Turbinaria peltata.</title>
        <authorList>
            <person name="Sun H."/>
        </authorList>
    </citation>
    <scope>NUCLEOTIDE SEQUENCE [LARGE SCALE GENOMIC DNA]</scope>
    <source>
        <strain evidence="2 3">NTR19</strain>
    </source>
</reference>
<evidence type="ECO:0000256" key="1">
    <source>
        <dbReference type="SAM" id="MobiDB-lite"/>
    </source>
</evidence>
<dbReference type="EMBL" id="JALPRY010000014">
    <property type="protein sequence ID" value="MCK8780804.1"/>
    <property type="molecule type" value="Genomic_DNA"/>
</dbReference>
<feature type="compositionally biased region" description="Basic and acidic residues" evidence="1">
    <location>
        <begin position="34"/>
        <end position="43"/>
    </location>
</feature>
<gene>
    <name evidence="2" type="ORF">M0654_12495</name>
</gene>
<evidence type="ECO:0000313" key="3">
    <source>
        <dbReference type="Proteomes" id="UP001202827"/>
    </source>
</evidence>
<keyword evidence="3" id="KW-1185">Reference proteome</keyword>
<dbReference type="Proteomes" id="UP001202827">
    <property type="component" value="Unassembled WGS sequence"/>
</dbReference>
<accession>A0ABT0ISL8</accession>
<protein>
    <submittedName>
        <fullName evidence="2">Tn7 transposase TnsA N-terminal domain-containing protein</fullName>
    </submittedName>
</protein>
<evidence type="ECO:0000313" key="2">
    <source>
        <dbReference type="EMBL" id="MCK8780804.1"/>
    </source>
</evidence>